<comment type="caution">
    <text evidence="2">The sequence shown here is derived from an EMBL/GenBank/DDBJ whole genome shotgun (WGS) entry which is preliminary data.</text>
</comment>
<dbReference type="RefSeq" id="WP_173750193.1">
    <property type="nucleotide sequence ID" value="NZ_JAAITA010000032.1"/>
</dbReference>
<gene>
    <name evidence="2" type="ORF">G5A70_14545</name>
</gene>
<evidence type="ECO:0000313" key="3">
    <source>
        <dbReference type="Proteomes" id="UP000822142"/>
    </source>
</evidence>
<dbReference type="Proteomes" id="UP000822142">
    <property type="component" value="Unassembled WGS sequence"/>
</dbReference>
<dbReference type="SUPFAM" id="SSF56300">
    <property type="entry name" value="Metallo-dependent phosphatases"/>
    <property type="match status" value="1"/>
</dbReference>
<keyword evidence="3" id="KW-1185">Reference proteome</keyword>
<evidence type="ECO:0000313" key="2">
    <source>
        <dbReference type="EMBL" id="NSJ87359.1"/>
    </source>
</evidence>
<proteinExistence type="predicted"/>
<protein>
    <recommendedName>
        <fullName evidence="1">Calcineurin-like phosphoesterase domain-containing protein</fullName>
    </recommendedName>
</protein>
<reference evidence="2 3" key="1">
    <citation type="journal article" date="2020" name="Cell Host Microbe">
        <title>Functional and Genomic Variation between Human-Derived Isolates of Lachnospiraceae Reveals Inter- and Intra-Species Diversity.</title>
        <authorList>
            <person name="Sorbara M.T."/>
            <person name="Littmann E.R."/>
            <person name="Fontana E."/>
            <person name="Moody T.U."/>
            <person name="Kohout C.E."/>
            <person name="Gjonbalaj M."/>
            <person name="Eaton V."/>
            <person name="Seok R."/>
            <person name="Leiner I.M."/>
            <person name="Pamer E.G."/>
        </authorList>
    </citation>
    <scope>NUCLEOTIDE SEQUENCE [LARGE SCALE GENOMIC DNA]</scope>
    <source>
        <strain evidence="2 3">MSK.15.26</strain>
    </source>
</reference>
<dbReference type="InterPro" id="IPR029052">
    <property type="entry name" value="Metallo-depent_PP-like"/>
</dbReference>
<sequence length="173" mass="19680">MELVLVHITDIHLENDTDYNILEGRSEYIANAINKHIIDETNTLLILCITGDIAYSGKEEQYLFASIFISDIIAGIKKRYNDLFIQIVTVPGNHDCDFDREDSVIRESVLRDSNLDMLNGSIIKTCTTAEENYFNFVKDWDESIAPLVSASAESIFAINGLRYKGVSLKFHFY</sequence>
<feature type="domain" description="Calcineurin-like phosphoesterase" evidence="1">
    <location>
        <begin position="5"/>
        <end position="105"/>
    </location>
</feature>
<organism evidence="2 3">
    <name type="scientific">Blautia hansenii</name>
    <name type="common">Ruminococcus hansenii</name>
    <dbReference type="NCBI Taxonomy" id="1322"/>
    <lineage>
        <taxon>Bacteria</taxon>
        <taxon>Bacillati</taxon>
        <taxon>Bacillota</taxon>
        <taxon>Clostridia</taxon>
        <taxon>Lachnospirales</taxon>
        <taxon>Lachnospiraceae</taxon>
        <taxon>Blautia</taxon>
    </lineage>
</organism>
<name>A0ABX2IAI5_BLAHA</name>
<dbReference type="InterPro" id="IPR004843">
    <property type="entry name" value="Calcineurin-like_PHP"/>
</dbReference>
<evidence type="ECO:0000259" key="1">
    <source>
        <dbReference type="Pfam" id="PF00149"/>
    </source>
</evidence>
<dbReference type="Pfam" id="PF00149">
    <property type="entry name" value="Metallophos"/>
    <property type="match status" value="1"/>
</dbReference>
<dbReference type="EMBL" id="JAAITA010000032">
    <property type="protein sequence ID" value="NSJ87359.1"/>
    <property type="molecule type" value="Genomic_DNA"/>
</dbReference>
<dbReference type="Gene3D" id="3.60.21.10">
    <property type="match status" value="1"/>
</dbReference>
<accession>A0ABX2IAI5</accession>